<dbReference type="GO" id="GO:0008270">
    <property type="term" value="F:zinc ion binding"/>
    <property type="evidence" value="ECO:0007669"/>
    <property type="project" value="InterPro"/>
</dbReference>
<comment type="similarity">
    <text evidence="2 6">Belongs to the zinc-containing alcohol dehydrogenase family.</text>
</comment>
<dbReference type="InterPro" id="IPR020843">
    <property type="entry name" value="ER"/>
</dbReference>
<feature type="domain" description="Enoyl reductase (ER)" evidence="7">
    <location>
        <begin position="14"/>
        <end position="357"/>
    </location>
</feature>
<dbReference type="InterPro" id="IPR013154">
    <property type="entry name" value="ADH-like_N"/>
</dbReference>
<dbReference type="InterPro" id="IPR013149">
    <property type="entry name" value="ADH-like_C"/>
</dbReference>
<comment type="caution">
    <text evidence="8">The sequence shown here is derived from an EMBL/GenBank/DDBJ whole genome shotgun (WGS) entry which is preliminary data.</text>
</comment>
<dbReference type="InterPro" id="IPR002328">
    <property type="entry name" value="ADH_Zn_CS"/>
</dbReference>
<dbReference type="Gene3D" id="3.40.50.720">
    <property type="entry name" value="NAD(P)-binding Rossmann-like Domain"/>
    <property type="match status" value="1"/>
</dbReference>
<proteinExistence type="inferred from homology"/>
<evidence type="ECO:0000313" key="8">
    <source>
        <dbReference type="EMBL" id="TYQ05011.1"/>
    </source>
</evidence>
<dbReference type="EMBL" id="VNIQ01000003">
    <property type="protein sequence ID" value="TYQ05011.1"/>
    <property type="molecule type" value="Genomic_DNA"/>
</dbReference>
<dbReference type="SMART" id="SM00829">
    <property type="entry name" value="PKS_ER"/>
    <property type="match status" value="1"/>
</dbReference>
<protein>
    <submittedName>
        <fullName evidence="8">S-(Hydroxymethyl)mycothiol dehydrogenase</fullName>
    </submittedName>
</protein>
<name>A0A652YR70_NOCGL</name>
<evidence type="ECO:0000259" key="7">
    <source>
        <dbReference type="SMART" id="SM00829"/>
    </source>
</evidence>
<dbReference type="InterPro" id="IPR011032">
    <property type="entry name" value="GroES-like_sf"/>
</dbReference>
<keyword evidence="5" id="KW-0560">Oxidoreductase</keyword>
<dbReference type="SUPFAM" id="SSF50129">
    <property type="entry name" value="GroES-like"/>
    <property type="match status" value="1"/>
</dbReference>
<keyword evidence="4 6" id="KW-0862">Zinc</keyword>
<evidence type="ECO:0000256" key="2">
    <source>
        <dbReference type="ARBA" id="ARBA00008072"/>
    </source>
</evidence>
<evidence type="ECO:0000256" key="5">
    <source>
        <dbReference type="ARBA" id="ARBA00023002"/>
    </source>
</evidence>
<accession>A0A652YR70</accession>
<comment type="cofactor">
    <cofactor evidence="1 6">
        <name>Zn(2+)</name>
        <dbReference type="ChEBI" id="CHEBI:29105"/>
    </cofactor>
</comment>
<evidence type="ECO:0000256" key="6">
    <source>
        <dbReference type="RuleBase" id="RU361277"/>
    </source>
</evidence>
<dbReference type="InterPro" id="IPR036291">
    <property type="entry name" value="NAD(P)-bd_dom_sf"/>
</dbReference>
<dbReference type="PROSITE" id="PS00059">
    <property type="entry name" value="ADH_ZINC"/>
    <property type="match status" value="1"/>
</dbReference>
<dbReference type="PANTHER" id="PTHR43350:SF21">
    <property type="entry name" value="S-NITROSOMYCOTHIOL REDUCTASE MSCR"/>
    <property type="match status" value="1"/>
</dbReference>
<dbReference type="AlphaFoldDB" id="A0A652YR70"/>
<gene>
    <name evidence="8" type="ORF">FNL38_103362</name>
</gene>
<evidence type="ECO:0000256" key="3">
    <source>
        <dbReference type="ARBA" id="ARBA00022723"/>
    </source>
</evidence>
<organism evidence="8">
    <name type="scientific">Nocardia globerula</name>
    <dbReference type="NCBI Taxonomy" id="1818"/>
    <lineage>
        <taxon>Bacteria</taxon>
        <taxon>Bacillati</taxon>
        <taxon>Actinomycetota</taxon>
        <taxon>Actinomycetes</taxon>
        <taxon>Mycobacteriales</taxon>
        <taxon>Nocardiaceae</taxon>
        <taxon>Nocardia</taxon>
    </lineage>
</organism>
<evidence type="ECO:0000256" key="4">
    <source>
        <dbReference type="ARBA" id="ARBA00022833"/>
    </source>
</evidence>
<dbReference type="Pfam" id="PF00107">
    <property type="entry name" value="ADH_zinc_N"/>
    <property type="match status" value="1"/>
</dbReference>
<keyword evidence="3 6" id="KW-0479">Metal-binding</keyword>
<dbReference type="Gene3D" id="3.90.180.10">
    <property type="entry name" value="Medium-chain alcohol dehydrogenases, catalytic domain"/>
    <property type="match status" value="1"/>
</dbReference>
<reference evidence="8" key="1">
    <citation type="submission" date="2019-07" db="EMBL/GenBank/DDBJ databases">
        <title>Genomic Encyclopedia of Type Strains, Phase IV (KMG-IV): sequencing the most valuable type-strain genomes for metagenomic binning, comparative biology and taxonomic classification.</title>
        <authorList>
            <person name="Goeker M."/>
        </authorList>
    </citation>
    <scope>NUCLEOTIDE SEQUENCE</scope>
    <source>
        <strain evidence="8">DSM 44596</strain>
    </source>
</reference>
<sequence length="358" mass="37738">MSHYHRCRGAVTTGPDQPLRIVEIEVPAPQADEVLIKVTACGLCHSDLHYMDGSSGVDYPYLVGHEISGVVHEIGPEVVDLTVGDQVVVALIVSCGECVDCKRGRGVRCVNKMPRHRAPRLPDGTELTPVLGAGGLAELVLMNRQHVALRPLSLDAGLSALLGCGVPTGFGAAVNTGEVTAGDRVAVIGCGGVGLSAIAGAQAAGAAHVTAFDFEPAKRALASEFGADVTVDGAHWARRPELLSSFDIVIDAVGGDGPLQQAIALTRPGGRIVAPGAPRSDEISAVALRPVFLKRLEYHVSHWGDCVPSRDFPEIARLVAEGSFPLEKYRSEIVDLDGAAEAYERLRRGEVLRSIVMM</sequence>
<dbReference type="GO" id="GO:0016491">
    <property type="term" value="F:oxidoreductase activity"/>
    <property type="evidence" value="ECO:0007669"/>
    <property type="project" value="UniProtKB-KW"/>
</dbReference>
<dbReference type="Pfam" id="PF08240">
    <property type="entry name" value="ADH_N"/>
    <property type="match status" value="1"/>
</dbReference>
<dbReference type="SUPFAM" id="SSF51735">
    <property type="entry name" value="NAD(P)-binding Rossmann-fold domains"/>
    <property type="match status" value="1"/>
</dbReference>
<evidence type="ECO:0000256" key="1">
    <source>
        <dbReference type="ARBA" id="ARBA00001947"/>
    </source>
</evidence>
<dbReference type="PANTHER" id="PTHR43350">
    <property type="entry name" value="NAD-DEPENDENT ALCOHOL DEHYDROGENASE"/>
    <property type="match status" value="1"/>
</dbReference>